<sequence length="287" mass="32583">MLEHVFFKLGVNSLPARGELSVLFSGHAKPVPSHQIGPAVHDYYLVHTVMSGNGTFEIEGKRYDCEQGDTFVIFPEVLFTYAADPVCPWTYRWVSFKGHLAQSLLGSMGITPSEPVVRLGNLRAVTRLYRRLELTLQSSSYPELADLEANGLLRLLLKEFGADNAEKLAFDTLEIVPDIERQINQAVRWLSLKYAQPVSIEDLSRTLGYHRMHLSRMFKRATGLSPMKFLLKVRMERAGELLTESMNLSIDQIAASVGYADPLYFSKQFRKWYGCSPSDYRVNNRIL</sequence>
<dbReference type="SUPFAM" id="SSF51215">
    <property type="entry name" value="Regulatory protein AraC"/>
    <property type="match status" value="1"/>
</dbReference>
<dbReference type="PANTHER" id="PTHR43280">
    <property type="entry name" value="ARAC-FAMILY TRANSCRIPTIONAL REGULATOR"/>
    <property type="match status" value="1"/>
</dbReference>
<dbReference type="RefSeq" id="WP_204818780.1">
    <property type="nucleotide sequence ID" value="NZ_JANHOF010000005.1"/>
</dbReference>
<evidence type="ECO:0000256" key="2">
    <source>
        <dbReference type="ARBA" id="ARBA00023125"/>
    </source>
</evidence>
<keyword evidence="2" id="KW-0238">DNA-binding</keyword>
<dbReference type="Gene3D" id="1.10.10.60">
    <property type="entry name" value="Homeodomain-like"/>
    <property type="match status" value="2"/>
</dbReference>
<evidence type="ECO:0000256" key="3">
    <source>
        <dbReference type="ARBA" id="ARBA00023163"/>
    </source>
</evidence>
<dbReference type="PANTHER" id="PTHR43280:SF30">
    <property type="entry name" value="MMSAB OPERON REGULATORY PROTEIN"/>
    <property type="match status" value="1"/>
</dbReference>
<protein>
    <submittedName>
        <fullName evidence="5">Helix-turn-helix domain-containing protein</fullName>
    </submittedName>
</protein>
<feature type="domain" description="HTH araC/xylS-type" evidence="4">
    <location>
        <begin position="184"/>
        <end position="283"/>
    </location>
</feature>
<evidence type="ECO:0000313" key="6">
    <source>
        <dbReference type="Proteomes" id="UP001589818"/>
    </source>
</evidence>
<dbReference type="PRINTS" id="PR00032">
    <property type="entry name" value="HTHARAC"/>
</dbReference>
<dbReference type="EMBL" id="JBHLVF010000023">
    <property type="protein sequence ID" value="MFC0392794.1"/>
    <property type="molecule type" value="Genomic_DNA"/>
</dbReference>
<comment type="caution">
    <text evidence="5">The sequence shown here is derived from an EMBL/GenBank/DDBJ whole genome shotgun (WGS) entry which is preliminary data.</text>
</comment>
<keyword evidence="6" id="KW-1185">Reference proteome</keyword>
<dbReference type="SUPFAM" id="SSF46689">
    <property type="entry name" value="Homeodomain-like"/>
    <property type="match status" value="2"/>
</dbReference>
<keyword evidence="1" id="KW-0805">Transcription regulation</keyword>
<dbReference type="InterPro" id="IPR018060">
    <property type="entry name" value="HTH_AraC"/>
</dbReference>
<dbReference type="PROSITE" id="PS00041">
    <property type="entry name" value="HTH_ARAC_FAMILY_1"/>
    <property type="match status" value="1"/>
</dbReference>
<evidence type="ECO:0000259" key="4">
    <source>
        <dbReference type="PROSITE" id="PS01124"/>
    </source>
</evidence>
<evidence type="ECO:0000256" key="1">
    <source>
        <dbReference type="ARBA" id="ARBA00023015"/>
    </source>
</evidence>
<dbReference type="InterPro" id="IPR003313">
    <property type="entry name" value="AraC-bd"/>
</dbReference>
<dbReference type="Pfam" id="PF12833">
    <property type="entry name" value="HTH_18"/>
    <property type="match status" value="1"/>
</dbReference>
<proteinExistence type="predicted"/>
<dbReference type="InterPro" id="IPR037923">
    <property type="entry name" value="HTH-like"/>
</dbReference>
<gene>
    <name evidence="5" type="ORF">ACFFJ8_15595</name>
</gene>
<dbReference type="SMART" id="SM00342">
    <property type="entry name" value="HTH_ARAC"/>
    <property type="match status" value="1"/>
</dbReference>
<dbReference type="Pfam" id="PF02311">
    <property type="entry name" value="AraC_binding"/>
    <property type="match status" value="1"/>
</dbReference>
<dbReference type="Gene3D" id="2.60.120.280">
    <property type="entry name" value="Regulatory protein AraC"/>
    <property type="match status" value="1"/>
</dbReference>
<reference evidence="5 6" key="1">
    <citation type="submission" date="2024-09" db="EMBL/GenBank/DDBJ databases">
        <authorList>
            <person name="Sun Q."/>
            <person name="Mori K."/>
        </authorList>
    </citation>
    <scope>NUCLEOTIDE SEQUENCE [LARGE SCALE GENOMIC DNA]</scope>
    <source>
        <strain evidence="5 6">CCM 4839</strain>
    </source>
</reference>
<organism evidence="5 6">
    <name type="scientific">Paenibacillus mendelii</name>
    <dbReference type="NCBI Taxonomy" id="206163"/>
    <lineage>
        <taxon>Bacteria</taxon>
        <taxon>Bacillati</taxon>
        <taxon>Bacillota</taxon>
        <taxon>Bacilli</taxon>
        <taxon>Bacillales</taxon>
        <taxon>Paenibacillaceae</taxon>
        <taxon>Paenibacillus</taxon>
    </lineage>
</organism>
<dbReference type="CDD" id="cd06986">
    <property type="entry name" value="cupin_MmsR-like_N"/>
    <property type="match status" value="1"/>
</dbReference>
<name>A0ABV6JA95_9BACL</name>
<dbReference type="Proteomes" id="UP001589818">
    <property type="component" value="Unassembled WGS sequence"/>
</dbReference>
<dbReference type="PROSITE" id="PS01124">
    <property type="entry name" value="HTH_ARAC_FAMILY_2"/>
    <property type="match status" value="1"/>
</dbReference>
<accession>A0ABV6JA95</accession>
<keyword evidence="3" id="KW-0804">Transcription</keyword>
<dbReference type="InterPro" id="IPR018062">
    <property type="entry name" value="HTH_AraC-typ_CS"/>
</dbReference>
<evidence type="ECO:0000313" key="5">
    <source>
        <dbReference type="EMBL" id="MFC0392794.1"/>
    </source>
</evidence>
<dbReference type="InterPro" id="IPR020449">
    <property type="entry name" value="Tscrpt_reg_AraC-type_HTH"/>
</dbReference>
<dbReference type="InterPro" id="IPR009057">
    <property type="entry name" value="Homeodomain-like_sf"/>
</dbReference>